<dbReference type="PANTHER" id="PTHR44943:SF8">
    <property type="entry name" value="TPR REPEAT-CONTAINING PROTEIN MJ0263"/>
    <property type="match status" value="1"/>
</dbReference>
<dbReference type="Pfam" id="PF13424">
    <property type="entry name" value="TPR_12"/>
    <property type="match status" value="1"/>
</dbReference>
<dbReference type="PATRIC" id="fig|1423746.3.peg.1486"/>
<sequence length="232" mass="26744">MNKTMAEEKINREEQKKQTEKLVHKLITAIDEYPDRANNYYDLGALLTRLKDYEQAEELFMKALGIFDAKQDQEAIDLLNYGLGNLYYEVGKVDRAIDLFNKIEDPKRKADSYLMLAQSYMKKGLHKQAVAYGLTAHELRPNDPEINQVLGDSLLALGEFAQAGDYYDKILKRHPGRADTQFNRGLVAMVLGQPYQDYLNQAKQLDLAYYQKSEQKIADIEKTLRKTQSHND</sequence>
<dbReference type="Gene3D" id="1.25.40.10">
    <property type="entry name" value="Tetratricopeptide repeat domain"/>
    <property type="match status" value="2"/>
</dbReference>
<keyword evidence="1" id="KW-0677">Repeat</keyword>
<reference evidence="4 5" key="1">
    <citation type="journal article" date="2015" name="Genome Announc.">
        <title>Expanding the biotechnology potential of lactobacilli through comparative genomics of 213 strains and associated genera.</title>
        <authorList>
            <person name="Sun Z."/>
            <person name="Harris H.M."/>
            <person name="McCann A."/>
            <person name="Guo C."/>
            <person name="Argimon S."/>
            <person name="Zhang W."/>
            <person name="Yang X."/>
            <person name="Jeffery I.B."/>
            <person name="Cooney J.C."/>
            <person name="Kagawa T.F."/>
            <person name="Liu W."/>
            <person name="Song Y."/>
            <person name="Salvetti E."/>
            <person name="Wrobel A."/>
            <person name="Rasinkangas P."/>
            <person name="Parkhill J."/>
            <person name="Rea M.C."/>
            <person name="O'Sullivan O."/>
            <person name="Ritari J."/>
            <person name="Douillard F.P."/>
            <person name="Paul Ross R."/>
            <person name="Yang R."/>
            <person name="Briner A.E."/>
            <person name="Felis G.E."/>
            <person name="de Vos W.M."/>
            <person name="Barrangou R."/>
            <person name="Klaenhammer T.R."/>
            <person name="Caufield P.W."/>
            <person name="Cui Y."/>
            <person name="Zhang H."/>
            <person name="O'Toole P.W."/>
        </authorList>
    </citation>
    <scope>NUCLEOTIDE SEQUENCE [LARGE SCALE GENOMIC DNA]</scope>
    <source>
        <strain evidence="4 5">DSM 13145</strain>
    </source>
</reference>
<organism evidence="4 5">
    <name type="scientific">Limosilactobacillus frumenti DSM 13145</name>
    <dbReference type="NCBI Taxonomy" id="1423746"/>
    <lineage>
        <taxon>Bacteria</taxon>
        <taxon>Bacillati</taxon>
        <taxon>Bacillota</taxon>
        <taxon>Bacilli</taxon>
        <taxon>Lactobacillales</taxon>
        <taxon>Lactobacillaceae</taxon>
        <taxon>Limosilactobacillus</taxon>
    </lineage>
</organism>
<evidence type="ECO:0000256" key="3">
    <source>
        <dbReference type="PROSITE-ProRule" id="PRU00339"/>
    </source>
</evidence>
<name>A0A0R1P646_9LACO</name>
<dbReference type="EMBL" id="AZER01000026">
    <property type="protein sequence ID" value="KRL25876.1"/>
    <property type="molecule type" value="Genomic_DNA"/>
</dbReference>
<accession>A0A0R1P646</accession>
<keyword evidence="2 3" id="KW-0802">TPR repeat</keyword>
<evidence type="ECO:0000313" key="4">
    <source>
        <dbReference type="EMBL" id="KRL25876.1"/>
    </source>
</evidence>
<dbReference type="InterPro" id="IPR011990">
    <property type="entry name" value="TPR-like_helical_dom_sf"/>
</dbReference>
<evidence type="ECO:0000313" key="5">
    <source>
        <dbReference type="Proteomes" id="UP000051445"/>
    </source>
</evidence>
<protein>
    <submittedName>
        <fullName evidence="4">Tetratricopeptide TPR 2 repeat protein</fullName>
    </submittedName>
</protein>
<gene>
    <name evidence="4" type="ORF">FD27_GL001456</name>
</gene>
<dbReference type="Pfam" id="PF13181">
    <property type="entry name" value="TPR_8"/>
    <property type="match status" value="1"/>
</dbReference>
<dbReference type="SMART" id="SM00028">
    <property type="entry name" value="TPR"/>
    <property type="match status" value="3"/>
</dbReference>
<dbReference type="AlphaFoldDB" id="A0A0R1P646"/>
<evidence type="ECO:0000256" key="2">
    <source>
        <dbReference type="ARBA" id="ARBA00022803"/>
    </source>
</evidence>
<dbReference type="PROSITE" id="PS50005">
    <property type="entry name" value="TPR"/>
    <property type="match status" value="3"/>
</dbReference>
<dbReference type="Proteomes" id="UP000051445">
    <property type="component" value="Unassembled WGS sequence"/>
</dbReference>
<feature type="repeat" description="TPR" evidence="3">
    <location>
        <begin position="37"/>
        <end position="70"/>
    </location>
</feature>
<proteinExistence type="predicted"/>
<dbReference type="InterPro" id="IPR019734">
    <property type="entry name" value="TPR_rpt"/>
</dbReference>
<keyword evidence="5" id="KW-1185">Reference proteome</keyword>
<feature type="repeat" description="TPR" evidence="3">
    <location>
        <begin position="144"/>
        <end position="177"/>
    </location>
</feature>
<evidence type="ECO:0000256" key="1">
    <source>
        <dbReference type="ARBA" id="ARBA00022737"/>
    </source>
</evidence>
<dbReference type="STRING" id="1423746.FD27_GL001456"/>
<dbReference type="Pfam" id="PF13432">
    <property type="entry name" value="TPR_16"/>
    <property type="match status" value="1"/>
</dbReference>
<dbReference type="InterPro" id="IPR051685">
    <property type="entry name" value="Ycf3/AcsC/BcsC/TPR_MFPF"/>
</dbReference>
<dbReference type="PANTHER" id="PTHR44943">
    <property type="entry name" value="CELLULOSE SYNTHASE OPERON PROTEIN C"/>
    <property type="match status" value="1"/>
</dbReference>
<feature type="repeat" description="TPR" evidence="3">
    <location>
        <begin position="110"/>
        <end position="143"/>
    </location>
</feature>
<dbReference type="SUPFAM" id="SSF48452">
    <property type="entry name" value="TPR-like"/>
    <property type="match status" value="1"/>
</dbReference>
<comment type="caution">
    <text evidence="4">The sequence shown here is derived from an EMBL/GenBank/DDBJ whole genome shotgun (WGS) entry which is preliminary data.</text>
</comment>